<evidence type="ECO:0008006" key="3">
    <source>
        <dbReference type="Google" id="ProtNLM"/>
    </source>
</evidence>
<evidence type="ECO:0000313" key="1">
    <source>
        <dbReference type="EMBL" id="EWF94475.1"/>
    </source>
</evidence>
<gene>
    <name evidence="1" type="ORF">L373_00103</name>
</gene>
<accession>A0A7H5AGG7</accession>
<proteinExistence type="predicted"/>
<reference evidence="1 2" key="1">
    <citation type="submission" date="2014-01" db="EMBL/GenBank/DDBJ databases">
        <title>The Genome Sequence of Klebsiella oxytoca MGH 27.</title>
        <authorList>
            <consortium name="The Broad Institute Genomics Platform"/>
            <consortium name="The Broad Institute Genome Sequencing Center for Infectious Disease"/>
            <person name="Murphy C."/>
            <person name="Cosimi L."/>
            <person name="Cerqueira G."/>
            <person name="Feldgarden M."/>
            <person name="Earl A."/>
            <person name="Hung D."/>
            <person name="Onderdonk A.B."/>
            <person name="Ferraro M.J."/>
            <person name="Hooper D."/>
            <person name="Dekker J."/>
            <person name="O'Brien T."/>
            <person name="Huang S."/>
            <person name="Quan V."/>
            <person name="Ernst C."/>
            <person name="Delaney M."/>
            <person name="DuBois A."/>
            <person name="Kim D.S."/>
            <person name="Young S.K."/>
            <person name="Zeng Q."/>
            <person name="Gargeya S."/>
            <person name="Fitzgerald M."/>
            <person name="Abouelleil A."/>
            <person name="Alvarado L."/>
            <person name="Berlin A.M."/>
            <person name="Chapman S.B."/>
            <person name="Gainer-Dewar J."/>
            <person name="Goldberg J."/>
            <person name="Gnerre S."/>
            <person name="Griggs A."/>
            <person name="Gujja S."/>
            <person name="Hansen M."/>
            <person name="Howarth C."/>
            <person name="Imamovic A."/>
            <person name="Ireland A."/>
            <person name="Larimer J."/>
            <person name="McCowan C."/>
            <person name="Murphy C."/>
            <person name="Pearson M."/>
            <person name="Poon T.W."/>
            <person name="Priest M."/>
            <person name="Roberts A."/>
            <person name="Saif S."/>
            <person name="Shea T."/>
            <person name="Sykes S."/>
            <person name="Wortman J."/>
            <person name="Nusbaum C."/>
            <person name="Birren B."/>
        </authorList>
    </citation>
    <scope>NUCLEOTIDE SEQUENCE [LARGE SCALE GENOMIC DNA]</scope>
    <source>
        <strain evidence="1 2">MGH 27</strain>
    </source>
</reference>
<name>A0A7H5AGG7_9ENTR</name>
<evidence type="ECO:0000313" key="2">
    <source>
        <dbReference type="Proteomes" id="UP000020202"/>
    </source>
</evidence>
<comment type="caution">
    <text evidence="1">The sequence shown here is derived from an EMBL/GenBank/DDBJ whole genome shotgun (WGS) entry which is preliminary data.</text>
</comment>
<dbReference type="AlphaFoldDB" id="A0A7H5AGG7"/>
<dbReference type="EMBL" id="JCNZ01000001">
    <property type="protein sequence ID" value="EWF94475.1"/>
    <property type="molecule type" value="Genomic_DNA"/>
</dbReference>
<dbReference type="Proteomes" id="UP000020202">
    <property type="component" value="Unassembled WGS sequence"/>
</dbReference>
<sequence length="122" mass="13742">MQNGVWALVLWMLVGYGQAVCPAWPQARADREIERLSQQITEWKNAYWQQGSSTVSDEVYDQLAERLAYWRRCFTGEAPVHDASPPLKGEARHPVAHTGVRKLANQTDVALDARSIRHVGTA</sequence>
<dbReference type="SUPFAM" id="SSF56091">
    <property type="entry name" value="DNA ligase/mRNA capping enzyme, catalytic domain"/>
    <property type="match status" value="1"/>
</dbReference>
<organism evidence="1 2">
    <name type="scientific">Klebsiella michiganensis</name>
    <dbReference type="NCBI Taxonomy" id="1134687"/>
    <lineage>
        <taxon>Bacteria</taxon>
        <taxon>Pseudomonadati</taxon>
        <taxon>Pseudomonadota</taxon>
        <taxon>Gammaproteobacteria</taxon>
        <taxon>Enterobacterales</taxon>
        <taxon>Enterobacteriaceae</taxon>
        <taxon>Klebsiella/Raoultella group</taxon>
        <taxon>Klebsiella</taxon>
    </lineage>
</organism>
<protein>
    <recommendedName>
        <fullName evidence="3">DNA ligase (NAD(+))</fullName>
    </recommendedName>
</protein>
<dbReference type="Gene3D" id="1.10.287.610">
    <property type="entry name" value="Helix hairpin bin"/>
    <property type="match status" value="1"/>
</dbReference>